<dbReference type="PANTHER" id="PTHR35563">
    <property type="entry name" value="BARREL METAL-DEPENDENT HYDROLASE, PUTATIVE (AFU_ORTHOLOGUE AFUA_1G16240)-RELATED"/>
    <property type="match status" value="1"/>
</dbReference>
<dbReference type="EMBL" id="JALPRX010000010">
    <property type="protein sequence ID" value="MCK8783469.1"/>
    <property type="molecule type" value="Genomic_DNA"/>
</dbReference>
<protein>
    <submittedName>
        <fullName evidence="3">Amidohydrolase family protein</fullName>
    </submittedName>
</protein>
<evidence type="ECO:0000313" key="4">
    <source>
        <dbReference type="Proteomes" id="UP001139516"/>
    </source>
</evidence>
<keyword evidence="4" id="KW-1185">Reference proteome</keyword>
<feature type="domain" description="Amidohydrolase-related" evidence="2">
    <location>
        <begin position="25"/>
        <end position="288"/>
    </location>
</feature>
<dbReference type="Gene3D" id="3.20.20.140">
    <property type="entry name" value="Metal-dependent hydrolases"/>
    <property type="match status" value="1"/>
</dbReference>
<dbReference type="GO" id="GO:0016787">
    <property type="term" value="F:hydrolase activity"/>
    <property type="evidence" value="ECO:0007669"/>
    <property type="project" value="InterPro"/>
</dbReference>
<dbReference type="SUPFAM" id="SSF51556">
    <property type="entry name" value="Metallo-dependent hydrolases"/>
    <property type="match status" value="1"/>
</dbReference>
<evidence type="ECO:0000256" key="1">
    <source>
        <dbReference type="SAM" id="MobiDB-lite"/>
    </source>
</evidence>
<name>A0A9X1Y3G1_9PROT</name>
<dbReference type="InterPro" id="IPR006680">
    <property type="entry name" value="Amidohydro-rel"/>
</dbReference>
<accession>A0A9X1Y3G1</accession>
<sequence>MTRPCLPPRDLPSTPGWRAPPGSTDCHFHINGPYDRYPLDAGRSYTPPEALVPQYRRMAEILGLDRHVVVQPSVFGTDNRCTLDSLDLLGRADSRAIVVIDEGIDDAALRDMAGRGAVGVRFNAVSGNGTPLAQLDALARRLAPLGWHIQIYARGEQLIGLAPALQRLPVPVVLDHMGGVQSSRGVASPEFRALLGLLESGRAWVKLSGYRSSSQGHPYTDVAPMARALLAAAPERCVWGTDWPHPNLYGDTPMPDDGELLDRLGEWAPTEALRRQVLVENPARLYGFA</sequence>
<comment type="caution">
    <text evidence="3">The sequence shown here is derived from an EMBL/GenBank/DDBJ whole genome shotgun (WGS) entry which is preliminary data.</text>
</comment>
<proteinExistence type="predicted"/>
<dbReference type="Pfam" id="PF04909">
    <property type="entry name" value="Amidohydro_2"/>
    <property type="match status" value="1"/>
</dbReference>
<reference evidence="3" key="1">
    <citation type="submission" date="2022-04" db="EMBL/GenBank/DDBJ databases">
        <title>Roseomonas acroporae sp. nov., isolated from coral Acropora digitifera.</title>
        <authorList>
            <person name="Sun H."/>
        </authorList>
    </citation>
    <scope>NUCLEOTIDE SEQUENCE</scope>
    <source>
        <strain evidence="3">NAR14</strain>
    </source>
</reference>
<dbReference type="InterPro" id="IPR032466">
    <property type="entry name" value="Metal_Hydrolase"/>
</dbReference>
<dbReference type="PANTHER" id="PTHR35563:SF2">
    <property type="entry name" value="BARREL METAL-DEPENDENT HYDROLASE, PUTATIVE (AFU_ORTHOLOGUE AFUA_1G16240)-RELATED"/>
    <property type="match status" value="1"/>
</dbReference>
<evidence type="ECO:0000313" key="3">
    <source>
        <dbReference type="EMBL" id="MCK8783469.1"/>
    </source>
</evidence>
<organism evidence="3 4">
    <name type="scientific">Roseomonas acroporae</name>
    <dbReference type="NCBI Taxonomy" id="2937791"/>
    <lineage>
        <taxon>Bacteria</taxon>
        <taxon>Pseudomonadati</taxon>
        <taxon>Pseudomonadota</taxon>
        <taxon>Alphaproteobacteria</taxon>
        <taxon>Acetobacterales</taxon>
        <taxon>Roseomonadaceae</taxon>
        <taxon>Roseomonas</taxon>
    </lineage>
</organism>
<evidence type="ECO:0000259" key="2">
    <source>
        <dbReference type="Pfam" id="PF04909"/>
    </source>
</evidence>
<feature type="compositionally biased region" description="Pro residues" evidence="1">
    <location>
        <begin position="1"/>
        <end position="10"/>
    </location>
</feature>
<dbReference type="AlphaFoldDB" id="A0A9X1Y3G1"/>
<dbReference type="InterPro" id="IPR052358">
    <property type="entry name" value="Aro_Compnd_Degr_Hydrolases"/>
</dbReference>
<feature type="region of interest" description="Disordered" evidence="1">
    <location>
        <begin position="1"/>
        <end position="20"/>
    </location>
</feature>
<gene>
    <name evidence="3" type="ORF">M0638_03615</name>
</gene>
<dbReference type="RefSeq" id="WP_248665595.1">
    <property type="nucleotide sequence ID" value="NZ_JALPRX010000010.1"/>
</dbReference>
<dbReference type="Proteomes" id="UP001139516">
    <property type="component" value="Unassembled WGS sequence"/>
</dbReference>